<dbReference type="EMBL" id="AB971691">
    <property type="protein sequence ID" value="BAP11247.1"/>
    <property type="molecule type" value="mRNA"/>
</dbReference>
<accession>A0A068PT80</accession>
<dbReference type="AlphaFoldDB" id="A0A068PT80"/>
<proteinExistence type="evidence at transcript level"/>
<reference evidence="1" key="1">
    <citation type="submission" date="2014-06" db="EMBL/GenBank/DDBJ databases">
        <title>cloning and sequencing of drosha gene.</title>
        <authorList>
            <person name="Dhanoa J.K."/>
            <person name="Kaur J."/>
            <person name="Sethi R.S."/>
            <person name="Singh J."/>
            <person name="Kaur S."/>
            <person name="Arora J.S."/>
            <person name="Mukhopadhyay C.S."/>
        </authorList>
    </citation>
    <scope>NUCLEOTIDE SEQUENCE</scope>
    <source>
        <strain evidence="1">Drs12</strain>
    </source>
</reference>
<sequence>MSPSPSGTPGSSWVERHSVTCTALHRDVLFEYVTFSTENINSRKSS</sequence>
<protein>
    <submittedName>
        <fullName evidence="1">RibonucleaseIII</fullName>
    </submittedName>
</protein>
<organism evidence="1">
    <name type="scientific">Bubalus bubalis</name>
    <name type="common">Domestic water buffalo</name>
    <dbReference type="NCBI Taxonomy" id="89462"/>
    <lineage>
        <taxon>Eukaryota</taxon>
        <taxon>Metazoa</taxon>
        <taxon>Chordata</taxon>
        <taxon>Craniata</taxon>
        <taxon>Vertebrata</taxon>
        <taxon>Euteleostomi</taxon>
        <taxon>Mammalia</taxon>
        <taxon>Eutheria</taxon>
        <taxon>Laurasiatheria</taxon>
        <taxon>Artiodactyla</taxon>
        <taxon>Ruminantia</taxon>
        <taxon>Pecora</taxon>
        <taxon>Bovidae</taxon>
        <taxon>Bovinae</taxon>
        <taxon>Bubalus</taxon>
    </lineage>
</organism>
<name>A0A068PT80_BUBBU</name>
<feature type="non-terminal residue" evidence="1">
    <location>
        <position position="46"/>
    </location>
</feature>
<gene>
    <name evidence="1" type="primary">drosha</name>
</gene>
<evidence type="ECO:0000313" key="1">
    <source>
        <dbReference type="EMBL" id="BAP11247.1"/>
    </source>
</evidence>